<accession>A0A4P9W8J1</accession>
<dbReference type="EMBL" id="KZ996443">
    <property type="protein sequence ID" value="RKO88849.1"/>
    <property type="molecule type" value="Genomic_DNA"/>
</dbReference>
<protein>
    <recommendedName>
        <fullName evidence="3">GAG-pre-integrase domain-containing protein</fullName>
    </recommendedName>
</protein>
<proteinExistence type="predicted"/>
<dbReference type="Proteomes" id="UP000269721">
    <property type="component" value="Unassembled WGS sequence"/>
</dbReference>
<dbReference type="PANTHER" id="PTHR42648:SF28">
    <property type="entry name" value="TRANSPOSON-ENCODED PROTEIN WITH RIBONUCLEASE H-LIKE AND RETROVIRUS ZINC FINGER-LIKE DOMAINS"/>
    <property type="match status" value="1"/>
</dbReference>
<evidence type="ECO:0000313" key="1">
    <source>
        <dbReference type="EMBL" id="RKO88849.1"/>
    </source>
</evidence>
<dbReference type="OrthoDB" id="7691805at2759"/>
<dbReference type="InterPro" id="IPR039537">
    <property type="entry name" value="Retrotran_Ty1/copia-like"/>
</dbReference>
<evidence type="ECO:0008006" key="3">
    <source>
        <dbReference type="Google" id="ProtNLM"/>
    </source>
</evidence>
<dbReference type="AlphaFoldDB" id="A0A4P9W8J1"/>
<dbReference type="PANTHER" id="PTHR42648">
    <property type="entry name" value="TRANSPOSASE, PUTATIVE-RELATED"/>
    <property type="match status" value="1"/>
</dbReference>
<keyword evidence="2" id="KW-1185">Reference proteome</keyword>
<organism evidence="1 2">
    <name type="scientific">Blyttiomyces helicus</name>
    <dbReference type="NCBI Taxonomy" id="388810"/>
    <lineage>
        <taxon>Eukaryota</taxon>
        <taxon>Fungi</taxon>
        <taxon>Fungi incertae sedis</taxon>
        <taxon>Chytridiomycota</taxon>
        <taxon>Chytridiomycota incertae sedis</taxon>
        <taxon>Chytridiomycetes</taxon>
        <taxon>Chytridiomycetes incertae sedis</taxon>
        <taxon>Blyttiomyces</taxon>
    </lineage>
</organism>
<name>A0A4P9W8J1_9FUNG</name>
<sequence>MLRHHTAKNLGLKIEDIHSIKDCRPCIQAKMSQKSFPKVPRTRASEPRERIHTDLCGPLPVGSLGAKYYFQTFVEDYT</sequence>
<gene>
    <name evidence="1" type="ORF">BDK51DRAFT_17575</name>
</gene>
<feature type="non-terminal residue" evidence="1">
    <location>
        <position position="78"/>
    </location>
</feature>
<reference evidence="2" key="1">
    <citation type="journal article" date="2018" name="Nat. Microbiol.">
        <title>Leveraging single-cell genomics to expand the fungal tree of life.</title>
        <authorList>
            <person name="Ahrendt S.R."/>
            <person name="Quandt C.A."/>
            <person name="Ciobanu D."/>
            <person name="Clum A."/>
            <person name="Salamov A."/>
            <person name="Andreopoulos B."/>
            <person name="Cheng J.F."/>
            <person name="Woyke T."/>
            <person name="Pelin A."/>
            <person name="Henrissat B."/>
            <person name="Reynolds N.K."/>
            <person name="Benny G.L."/>
            <person name="Smith M.E."/>
            <person name="James T.Y."/>
            <person name="Grigoriev I.V."/>
        </authorList>
    </citation>
    <scope>NUCLEOTIDE SEQUENCE [LARGE SCALE GENOMIC DNA]</scope>
</reference>
<evidence type="ECO:0000313" key="2">
    <source>
        <dbReference type="Proteomes" id="UP000269721"/>
    </source>
</evidence>